<keyword evidence="3 12" id="KW-0723">Serine/threonine-protein kinase</keyword>
<proteinExistence type="inferred from homology"/>
<feature type="domain" description="Protein kinase" evidence="14">
    <location>
        <begin position="89"/>
        <end position="401"/>
    </location>
</feature>
<dbReference type="InterPro" id="IPR017441">
    <property type="entry name" value="Protein_kinase_ATP_BS"/>
</dbReference>
<dbReference type="GO" id="GO:0005524">
    <property type="term" value="F:ATP binding"/>
    <property type="evidence" value="ECO:0007669"/>
    <property type="project" value="UniProtKB-UniRule"/>
</dbReference>
<evidence type="ECO:0000256" key="3">
    <source>
        <dbReference type="ARBA" id="ARBA00022527"/>
    </source>
</evidence>
<dbReference type="GO" id="GO:0019901">
    <property type="term" value="F:protein kinase binding"/>
    <property type="evidence" value="ECO:0007669"/>
    <property type="project" value="UniProtKB-ARBA"/>
</dbReference>
<feature type="compositionally biased region" description="Basic and acidic residues" evidence="13">
    <location>
        <begin position="316"/>
        <end position="328"/>
    </location>
</feature>
<evidence type="ECO:0000256" key="7">
    <source>
        <dbReference type="ARBA" id="ARBA00022777"/>
    </source>
</evidence>
<evidence type="ECO:0000256" key="8">
    <source>
        <dbReference type="ARBA" id="ARBA00022840"/>
    </source>
</evidence>
<evidence type="ECO:0000256" key="10">
    <source>
        <dbReference type="ARBA" id="ARBA00048679"/>
    </source>
</evidence>
<evidence type="ECO:0000313" key="16">
    <source>
        <dbReference type="WBParaSite" id="scaffold1727_cov300.g3526"/>
    </source>
</evidence>
<dbReference type="GO" id="GO:0004674">
    <property type="term" value="F:protein serine/threonine kinase activity"/>
    <property type="evidence" value="ECO:0007669"/>
    <property type="project" value="UniProtKB-KW"/>
</dbReference>
<dbReference type="FunFam" id="3.30.200.20:FF:000156">
    <property type="entry name" value="MAP kinase-activated protein kinase 3"/>
    <property type="match status" value="1"/>
</dbReference>
<accession>A0A915LUW1</accession>
<evidence type="ECO:0000256" key="1">
    <source>
        <dbReference type="ARBA" id="ARBA00006692"/>
    </source>
</evidence>
<dbReference type="GO" id="GO:0035095">
    <property type="term" value="P:behavioral response to nicotine"/>
    <property type="evidence" value="ECO:0007669"/>
    <property type="project" value="UniProtKB-ARBA"/>
</dbReference>
<evidence type="ECO:0000256" key="12">
    <source>
        <dbReference type="RuleBase" id="RU000304"/>
    </source>
</evidence>
<evidence type="ECO:0000256" key="6">
    <source>
        <dbReference type="ARBA" id="ARBA00022741"/>
    </source>
</evidence>
<dbReference type="PROSITE" id="PS00108">
    <property type="entry name" value="PROTEIN_KINASE_ST"/>
    <property type="match status" value="1"/>
</dbReference>
<keyword evidence="4" id="KW-0597">Phosphoprotein</keyword>
<feature type="region of interest" description="Disordered" evidence="13">
    <location>
        <begin position="296"/>
        <end position="328"/>
    </location>
</feature>
<dbReference type="Gene3D" id="3.30.200.20">
    <property type="entry name" value="Phosphorylase Kinase, domain 1"/>
    <property type="match status" value="1"/>
</dbReference>
<dbReference type="Gene3D" id="1.10.510.10">
    <property type="entry name" value="Transferase(Phosphotransferase) domain 1"/>
    <property type="match status" value="1"/>
</dbReference>
<keyword evidence="15" id="KW-1185">Reference proteome</keyword>
<name>A0A915LUW1_MELJA</name>
<comment type="catalytic activity">
    <reaction evidence="10">
        <text>L-seryl-[protein] + ATP = O-phospho-L-seryl-[protein] + ADP + H(+)</text>
        <dbReference type="Rhea" id="RHEA:17989"/>
        <dbReference type="Rhea" id="RHEA-COMP:9863"/>
        <dbReference type="Rhea" id="RHEA-COMP:11604"/>
        <dbReference type="ChEBI" id="CHEBI:15378"/>
        <dbReference type="ChEBI" id="CHEBI:29999"/>
        <dbReference type="ChEBI" id="CHEBI:30616"/>
        <dbReference type="ChEBI" id="CHEBI:83421"/>
        <dbReference type="ChEBI" id="CHEBI:456216"/>
        <dbReference type="EC" id="2.7.11.1"/>
    </reaction>
</comment>
<dbReference type="InterPro" id="IPR008271">
    <property type="entry name" value="Ser/Thr_kinase_AS"/>
</dbReference>
<dbReference type="InterPro" id="IPR011009">
    <property type="entry name" value="Kinase-like_dom_sf"/>
</dbReference>
<keyword evidence="6 11" id="KW-0547">Nucleotide-binding</keyword>
<dbReference type="AlphaFoldDB" id="A0A915LUW1"/>
<keyword evidence="8 11" id="KW-0067">ATP-binding</keyword>
<evidence type="ECO:0000256" key="4">
    <source>
        <dbReference type="ARBA" id="ARBA00022553"/>
    </source>
</evidence>
<dbReference type="Proteomes" id="UP000887561">
    <property type="component" value="Unplaced"/>
</dbReference>
<evidence type="ECO:0000256" key="2">
    <source>
        <dbReference type="ARBA" id="ARBA00012513"/>
    </source>
</evidence>
<dbReference type="PANTHER" id="PTHR24347">
    <property type="entry name" value="SERINE/THREONINE-PROTEIN KINASE"/>
    <property type="match status" value="1"/>
</dbReference>
<dbReference type="SMART" id="SM00220">
    <property type="entry name" value="S_TKc"/>
    <property type="match status" value="1"/>
</dbReference>
<comment type="similarity">
    <text evidence="1">Belongs to the protein kinase superfamily. CAMK Ser/Thr protein kinase family.</text>
</comment>
<dbReference type="SUPFAM" id="SSF56112">
    <property type="entry name" value="Protein kinase-like (PK-like)"/>
    <property type="match status" value="1"/>
</dbReference>
<evidence type="ECO:0000256" key="11">
    <source>
        <dbReference type="PROSITE-ProRule" id="PRU10141"/>
    </source>
</evidence>
<dbReference type="WBParaSite" id="scaffold1727_cov300.g3526">
    <property type="protein sequence ID" value="scaffold1727_cov300.g3526"/>
    <property type="gene ID" value="scaffold1727_cov300.g3526"/>
</dbReference>
<dbReference type="PROSITE" id="PS50011">
    <property type="entry name" value="PROTEIN_KINASE_DOM"/>
    <property type="match status" value="1"/>
</dbReference>
<keyword evidence="5" id="KW-0808">Transferase</keyword>
<feature type="binding site" evidence="11">
    <location>
        <position position="118"/>
    </location>
    <ligand>
        <name>ATP</name>
        <dbReference type="ChEBI" id="CHEBI:30616"/>
    </ligand>
</feature>
<dbReference type="EC" id="2.7.11.1" evidence="2"/>
<reference evidence="16" key="1">
    <citation type="submission" date="2022-11" db="UniProtKB">
        <authorList>
            <consortium name="WormBaseParasite"/>
        </authorList>
    </citation>
    <scope>IDENTIFICATION</scope>
</reference>
<dbReference type="Pfam" id="PF00069">
    <property type="entry name" value="Pkinase"/>
    <property type="match status" value="1"/>
</dbReference>
<feature type="compositionally biased region" description="Low complexity" evidence="13">
    <location>
        <begin position="296"/>
        <end position="310"/>
    </location>
</feature>
<dbReference type="InterPro" id="IPR000719">
    <property type="entry name" value="Prot_kinase_dom"/>
</dbReference>
<evidence type="ECO:0000256" key="5">
    <source>
        <dbReference type="ARBA" id="ARBA00022679"/>
    </source>
</evidence>
<protein>
    <recommendedName>
        <fullName evidence="2">non-specific serine/threonine protein kinase</fullName>
        <ecNumber evidence="2">2.7.11.1</ecNumber>
    </recommendedName>
</protein>
<evidence type="ECO:0000259" key="14">
    <source>
        <dbReference type="PROSITE" id="PS50011"/>
    </source>
</evidence>
<sequence>MWGSSGSSPVSSFRMAVRQSRAPSACGKFNESLLRGIDDQDKIKSSLCVCNSIRQNLELKEEKEEEEVEIEGNGKDFPTSDKPVTDLYKISHEIIGIGESGKVMACYHKKSGEKFALKVLRDSARSQREISLHWLASRHQNIVSIADIFKNTFDGLNCLLVVVEFMQGGDLLTIFEESGRSPYPEQCVARIIRQIGSAVQFLHERNIAHRDIKLENILCSTSNVNTCIFKLADFGFAKLSEADRPMNSPCCTPAYVCPEILSYKEYDKSCDIWALMKSEFLSLDISQPSINKIISSKLPPVPSDSSLSSDAGFESNPEKDGSGSESLKENRNFVEENIKISTKQKNSPQFFVGKRITKSDRQLNACNKCIGNKYNNNNNNRPILRERSLIKLLTEKVLLKD</sequence>
<keyword evidence="7" id="KW-0418">Kinase</keyword>
<evidence type="ECO:0000256" key="13">
    <source>
        <dbReference type="SAM" id="MobiDB-lite"/>
    </source>
</evidence>
<dbReference type="PROSITE" id="PS00107">
    <property type="entry name" value="PROTEIN_KINASE_ATP"/>
    <property type="match status" value="1"/>
</dbReference>
<organism evidence="15 16">
    <name type="scientific">Meloidogyne javanica</name>
    <name type="common">Root-knot nematode worm</name>
    <dbReference type="NCBI Taxonomy" id="6303"/>
    <lineage>
        <taxon>Eukaryota</taxon>
        <taxon>Metazoa</taxon>
        <taxon>Ecdysozoa</taxon>
        <taxon>Nematoda</taxon>
        <taxon>Chromadorea</taxon>
        <taxon>Rhabditida</taxon>
        <taxon>Tylenchina</taxon>
        <taxon>Tylenchomorpha</taxon>
        <taxon>Tylenchoidea</taxon>
        <taxon>Meloidogynidae</taxon>
        <taxon>Meloidogyninae</taxon>
        <taxon>Meloidogyne</taxon>
        <taxon>Meloidogyne incognita group</taxon>
    </lineage>
</organism>
<comment type="catalytic activity">
    <reaction evidence="9">
        <text>L-threonyl-[protein] + ATP = O-phospho-L-threonyl-[protein] + ADP + H(+)</text>
        <dbReference type="Rhea" id="RHEA:46608"/>
        <dbReference type="Rhea" id="RHEA-COMP:11060"/>
        <dbReference type="Rhea" id="RHEA-COMP:11605"/>
        <dbReference type="ChEBI" id="CHEBI:15378"/>
        <dbReference type="ChEBI" id="CHEBI:30013"/>
        <dbReference type="ChEBI" id="CHEBI:30616"/>
        <dbReference type="ChEBI" id="CHEBI:61977"/>
        <dbReference type="ChEBI" id="CHEBI:456216"/>
        <dbReference type="EC" id="2.7.11.1"/>
    </reaction>
</comment>
<evidence type="ECO:0000256" key="9">
    <source>
        <dbReference type="ARBA" id="ARBA00047899"/>
    </source>
</evidence>
<evidence type="ECO:0000313" key="15">
    <source>
        <dbReference type="Proteomes" id="UP000887561"/>
    </source>
</evidence>